<proteinExistence type="predicted"/>
<accession>A0A075HGL7</accession>
<sequence>MESCSNNEPIQEICWFCKKGRHSECMKQIPISMKSEGPDDCSFDNKMIPCKCTH</sequence>
<reference evidence="1" key="1">
    <citation type="journal article" date="2014" name="Genome Biol. Evol.">
        <title>Pangenome evidence for extensive interdomain horizontal transfer affecting lineage core and shell genes in uncultured planktonic thaumarchaeota and euryarchaeota.</title>
        <authorList>
            <person name="Deschamps P."/>
            <person name="Zivanovic Y."/>
            <person name="Moreira D."/>
            <person name="Rodriguez-Valera F."/>
            <person name="Lopez-Garcia P."/>
        </authorList>
    </citation>
    <scope>NUCLEOTIDE SEQUENCE</scope>
</reference>
<dbReference type="AlphaFoldDB" id="A0A075HGL7"/>
<organism evidence="1">
    <name type="scientific">uncultured marine thaumarchaeote KM3_59_C01</name>
    <dbReference type="NCBI Taxonomy" id="1456210"/>
    <lineage>
        <taxon>Archaea</taxon>
        <taxon>Nitrososphaerota</taxon>
        <taxon>environmental samples</taxon>
    </lineage>
</organism>
<name>A0A075HGL7_9ARCH</name>
<evidence type="ECO:0000313" key="1">
    <source>
        <dbReference type="EMBL" id="AIF13003.1"/>
    </source>
</evidence>
<protein>
    <submittedName>
        <fullName evidence="1">Uncharacterized protein</fullName>
    </submittedName>
</protein>
<dbReference type="EMBL" id="KF900961">
    <property type="protein sequence ID" value="AIF13003.1"/>
    <property type="molecule type" value="Genomic_DNA"/>
</dbReference>